<dbReference type="Proteomes" id="UP000194933">
    <property type="component" value="Unassembled WGS sequence"/>
</dbReference>
<sequence>MGSKKAKFVFPLTMIMLCLFSTVIVSGEEIQSVETQGSIGFTGIYEPIGTPDPTPPDSVHRPPVIEIAKPGGTLPKTNDFTNRRLIWIGICMICFVFILFKQKDQQQKKLKKRK</sequence>
<evidence type="ECO:0000256" key="1">
    <source>
        <dbReference type="SAM" id="Phobius"/>
    </source>
</evidence>
<dbReference type="AlphaFoldDB" id="A0A242JYK9"/>
<dbReference type="STRING" id="1987383.A5844_001708"/>
<feature type="signal peptide" evidence="2">
    <location>
        <begin position="1"/>
        <end position="26"/>
    </location>
</feature>
<evidence type="ECO:0000313" key="4">
    <source>
        <dbReference type="Proteomes" id="UP000194933"/>
    </source>
</evidence>
<keyword evidence="1" id="KW-1133">Transmembrane helix</keyword>
<feature type="chain" id="PRO_5038816362" description="Gram-positive cocci surface proteins LPxTG domain-containing protein" evidence="2">
    <location>
        <begin position="27"/>
        <end position="114"/>
    </location>
</feature>
<dbReference type="EMBL" id="NGMO01000003">
    <property type="protein sequence ID" value="OTP10011.1"/>
    <property type="molecule type" value="Genomic_DNA"/>
</dbReference>
<keyword evidence="4" id="KW-1185">Reference proteome</keyword>
<keyword evidence="1" id="KW-0472">Membrane</keyword>
<proteinExistence type="predicted"/>
<evidence type="ECO:0000256" key="2">
    <source>
        <dbReference type="SAM" id="SignalP"/>
    </source>
</evidence>
<keyword evidence="2" id="KW-0732">Signal</keyword>
<evidence type="ECO:0000313" key="3">
    <source>
        <dbReference type="EMBL" id="OTP10011.1"/>
    </source>
</evidence>
<name>A0A242JYK9_9ENTE</name>
<dbReference type="RefSeq" id="WP_244610818.1">
    <property type="nucleotide sequence ID" value="NZ_NGMO01000003.1"/>
</dbReference>
<feature type="transmembrane region" description="Helical" evidence="1">
    <location>
        <begin position="84"/>
        <end position="100"/>
    </location>
</feature>
<reference evidence="3 4" key="1">
    <citation type="submission" date="2017-05" db="EMBL/GenBank/DDBJ databases">
        <title>The Genome Sequence of Enterococcus sp. 10A9_DIV0425.</title>
        <authorList>
            <consortium name="The Broad Institute Genomics Platform"/>
            <consortium name="The Broad Institute Genomic Center for Infectious Diseases"/>
            <person name="Earl A."/>
            <person name="Manson A."/>
            <person name="Schwartman J."/>
            <person name="Gilmore M."/>
            <person name="Abouelleil A."/>
            <person name="Cao P."/>
            <person name="Chapman S."/>
            <person name="Cusick C."/>
            <person name="Shea T."/>
            <person name="Young S."/>
            <person name="Neafsey D."/>
            <person name="Nusbaum C."/>
            <person name="Birren B."/>
        </authorList>
    </citation>
    <scope>NUCLEOTIDE SEQUENCE [LARGE SCALE GENOMIC DNA]</scope>
    <source>
        <strain evidence="3 4">10A9_DIV0425</strain>
    </source>
</reference>
<dbReference type="NCBIfam" id="TIGR01167">
    <property type="entry name" value="LPXTG_anchor"/>
    <property type="match status" value="1"/>
</dbReference>
<keyword evidence="1" id="KW-0812">Transmembrane</keyword>
<evidence type="ECO:0008006" key="5">
    <source>
        <dbReference type="Google" id="ProtNLM"/>
    </source>
</evidence>
<accession>A0A242JYK9</accession>
<protein>
    <recommendedName>
        <fullName evidence="5">Gram-positive cocci surface proteins LPxTG domain-containing protein</fullName>
    </recommendedName>
</protein>
<gene>
    <name evidence="3" type="ORF">A5844_001708</name>
</gene>
<organism evidence="3 4">
    <name type="scientific">Candidatus Enterococcus wittei</name>
    <dbReference type="NCBI Taxonomy" id="1987383"/>
    <lineage>
        <taxon>Bacteria</taxon>
        <taxon>Bacillati</taxon>
        <taxon>Bacillota</taxon>
        <taxon>Bacilli</taxon>
        <taxon>Lactobacillales</taxon>
        <taxon>Enterococcaceae</taxon>
        <taxon>Enterococcus</taxon>
    </lineage>
</organism>
<comment type="caution">
    <text evidence="3">The sequence shown here is derived from an EMBL/GenBank/DDBJ whole genome shotgun (WGS) entry which is preliminary data.</text>
</comment>